<dbReference type="OrthoDB" id="92610at2"/>
<dbReference type="InterPro" id="IPR029033">
    <property type="entry name" value="His_PPase_superfam"/>
</dbReference>
<dbReference type="Gene3D" id="3.40.50.1240">
    <property type="entry name" value="Phosphoglycerate mutase-like"/>
    <property type="match status" value="1"/>
</dbReference>
<proteinExistence type="predicted"/>
<dbReference type="eggNOG" id="COG2062">
    <property type="taxonomic scope" value="Bacteria"/>
</dbReference>
<organism evidence="1 2">
    <name type="scientific">Saccharophagus degradans (strain 2-40 / ATCC 43961 / DSM 17024)</name>
    <dbReference type="NCBI Taxonomy" id="203122"/>
    <lineage>
        <taxon>Bacteria</taxon>
        <taxon>Pseudomonadati</taxon>
        <taxon>Pseudomonadota</taxon>
        <taxon>Gammaproteobacteria</taxon>
        <taxon>Cellvibrionales</taxon>
        <taxon>Cellvibrionaceae</taxon>
        <taxon>Saccharophagus</taxon>
    </lineage>
</organism>
<dbReference type="SUPFAM" id="SSF53254">
    <property type="entry name" value="Phosphoglycerate mutase-like"/>
    <property type="match status" value="1"/>
</dbReference>
<accession>Q21IX3</accession>
<dbReference type="GeneID" id="98613768"/>
<dbReference type="RefSeq" id="WP_011468574.1">
    <property type="nucleotide sequence ID" value="NC_007912.1"/>
</dbReference>
<dbReference type="Proteomes" id="UP000001947">
    <property type="component" value="Chromosome"/>
</dbReference>
<dbReference type="KEGG" id="sde:Sde_2096"/>
<dbReference type="InterPro" id="IPR013078">
    <property type="entry name" value="His_Pase_superF_clade-1"/>
</dbReference>
<dbReference type="STRING" id="203122.Sde_2096"/>
<protein>
    <submittedName>
        <fullName evidence="1">Phosphohistidine phosphatase SixA</fullName>
    </submittedName>
</protein>
<sequence length="158" mass="16757">MELFVLRHGHAEAEASSDSLRPLSATGAKEVAEIYSKCSDSLASVELILVSPYVRAQQTLSTLTALSPHLQNVPQQTTTLLVPGASSMAVIDYLYTQATECSVGSILLVSHQPLVGTLVDSLCNLDPGCYRMGTAAMASIDADVVAAGCAELRWLRHP</sequence>
<dbReference type="InterPro" id="IPR004449">
    <property type="entry name" value="SixA"/>
</dbReference>
<dbReference type="EMBL" id="CP000282">
    <property type="protein sequence ID" value="ABD81356.1"/>
    <property type="molecule type" value="Genomic_DNA"/>
</dbReference>
<keyword evidence="2" id="KW-1185">Reference proteome</keyword>
<evidence type="ECO:0000313" key="2">
    <source>
        <dbReference type="Proteomes" id="UP000001947"/>
    </source>
</evidence>
<dbReference type="GO" id="GO:0101006">
    <property type="term" value="F:protein histidine phosphatase activity"/>
    <property type="evidence" value="ECO:0007669"/>
    <property type="project" value="InterPro"/>
</dbReference>
<dbReference type="SMART" id="SM00855">
    <property type="entry name" value="PGAM"/>
    <property type="match status" value="1"/>
</dbReference>
<dbReference type="GO" id="GO:0005737">
    <property type="term" value="C:cytoplasm"/>
    <property type="evidence" value="ECO:0007669"/>
    <property type="project" value="InterPro"/>
</dbReference>
<dbReference type="AlphaFoldDB" id="Q21IX3"/>
<gene>
    <name evidence="1" type="ordered locus">Sde_2096</name>
</gene>
<reference evidence="1 2" key="1">
    <citation type="journal article" date="2008" name="PLoS Genet.">
        <title>Complete genome sequence of the complex carbohydrate-degrading marine bacterium, Saccharophagus degradans strain 2-40 T.</title>
        <authorList>
            <person name="Weiner R.M."/>
            <person name="Taylor L.E.II."/>
            <person name="Henrissat B."/>
            <person name="Hauser L."/>
            <person name="Land M."/>
            <person name="Coutinho P.M."/>
            <person name="Rancurel C."/>
            <person name="Saunders E.H."/>
            <person name="Longmire A.G."/>
            <person name="Zhang H."/>
            <person name="Bayer E.A."/>
            <person name="Gilbert H.J."/>
            <person name="Larimer F."/>
            <person name="Zhulin I.B."/>
            <person name="Ekborg N.A."/>
            <person name="Lamed R."/>
            <person name="Richardson P.M."/>
            <person name="Borovok I."/>
            <person name="Hutcheson S."/>
        </authorList>
    </citation>
    <scope>NUCLEOTIDE SEQUENCE [LARGE SCALE GENOMIC DNA]</scope>
    <source>
        <strain evidence="2">2-40 / ATCC 43961 / DSM 17024</strain>
    </source>
</reference>
<dbReference type="CDD" id="cd07067">
    <property type="entry name" value="HP_PGM_like"/>
    <property type="match status" value="1"/>
</dbReference>
<name>Q21IX3_SACD2</name>
<dbReference type="NCBIfam" id="TIGR00249">
    <property type="entry name" value="sixA"/>
    <property type="match status" value="1"/>
</dbReference>
<dbReference type="HOGENOM" id="CLU_084603_1_1_6"/>
<evidence type="ECO:0000313" key="1">
    <source>
        <dbReference type="EMBL" id="ABD81356.1"/>
    </source>
</evidence>